<dbReference type="SUPFAM" id="SSF52833">
    <property type="entry name" value="Thioredoxin-like"/>
    <property type="match status" value="1"/>
</dbReference>
<dbReference type="SUPFAM" id="SSF47616">
    <property type="entry name" value="GST C-terminal domain-like"/>
    <property type="match status" value="1"/>
</dbReference>
<dbReference type="EMBL" id="CP111019">
    <property type="protein sequence ID" value="WAR11388.1"/>
    <property type="molecule type" value="Genomic_DNA"/>
</dbReference>
<dbReference type="InterPro" id="IPR036282">
    <property type="entry name" value="Glutathione-S-Trfase_C_sf"/>
</dbReference>
<evidence type="ECO:0000259" key="2">
    <source>
        <dbReference type="PROSITE" id="PS50404"/>
    </source>
</evidence>
<evidence type="ECO:0000256" key="1">
    <source>
        <dbReference type="ARBA" id="ARBA00007409"/>
    </source>
</evidence>
<keyword evidence="4" id="KW-1185">Reference proteome</keyword>
<evidence type="ECO:0000313" key="4">
    <source>
        <dbReference type="Proteomes" id="UP001164746"/>
    </source>
</evidence>
<protein>
    <submittedName>
        <fullName evidence="3">GSTA-like protein</fullName>
    </submittedName>
</protein>
<feature type="domain" description="GST N-terminal" evidence="2">
    <location>
        <begin position="40"/>
        <end position="123"/>
    </location>
</feature>
<dbReference type="InterPro" id="IPR036249">
    <property type="entry name" value="Thioredoxin-like_sf"/>
</dbReference>
<accession>A0ABY7EN25</accession>
<dbReference type="Pfam" id="PF13417">
    <property type="entry name" value="GST_N_3"/>
    <property type="match status" value="1"/>
</dbReference>
<dbReference type="InterPro" id="IPR004045">
    <property type="entry name" value="Glutathione_S-Trfase_N"/>
</dbReference>
<sequence>MRVSYIRSLGTFTLLKVQHNSYRSTINLKAQIRTQAMSNQQMFLWWGSGSCPCWKPMIVLAEKGLWKGLPNKLISFDEEEYRCSDILAINPRGQVPTFKDGELVVNESNAICMYLEEKYSMAENRLLPETPEQRSTVYWKIFEASNVEIKVLDALAYYFYYTKKEDRNDEVIKEKVATAKTELAHWEKDYPALRKYYDTITARPSVQATWPPHWREGPTAENHLAAL</sequence>
<dbReference type="Gene3D" id="3.40.30.10">
    <property type="entry name" value="Glutaredoxin"/>
    <property type="match status" value="1"/>
</dbReference>
<proteinExistence type="inferred from homology"/>
<dbReference type="PANTHER" id="PTHR44051">
    <property type="entry name" value="GLUTATHIONE S-TRANSFERASE-RELATED"/>
    <property type="match status" value="1"/>
</dbReference>
<organism evidence="3 4">
    <name type="scientific">Mya arenaria</name>
    <name type="common">Soft-shell clam</name>
    <dbReference type="NCBI Taxonomy" id="6604"/>
    <lineage>
        <taxon>Eukaryota</taxon>
        <taxon>Metazoa</taxon>
        <taxon>Spiralia</taxon>
        <taxon>Lophotrochozoa</taxon>
        <taxon>Mollusca</taxon>
        <taxon>Bivalvia</taxon>
        <taxon>Autobranchia</taxon>
        <taxon>Heteroconchia</taxon>
        <taxon>Euheterodonta</taxon>
        <taxon>Imparidentia</taxon>
        <taxon>Neoheterodontei</taxon>
        <taxon>Myida</taxon>
        <taxon>Myoidea</taxon>
        <taxon>Myidae</taxon>
        <taxon>Mya</taxon>
    </lineage>
</organism>
<dbReference type="PROSITE" id="PS50404">
    <property type="entry name" value="GST_NTER"/>
    <property type="match status" value="1"/>
</dbReference>
<comment type="similarity">
    <text evidence="1">Belongs to the GST superfamily.</text>
</comment>
<gene>
    <name evidence="3" type="ORF">MAR_025568</name>
</gene>
<evidence type="ECO:0000313" key="3">
    <source>
        <dbReference type="EMBL" id="WAR11388.1"/>
    </source>
</evidence>
<dbReference type="Proteomes" id="UP001164746">
    <property type="component" value="Chromosome 8"/>
</dbReference>
<dbReference type="Gene3D" id="1.20.1050.10">
    <property type="match status" value="2"/>
</dbReference>
<reference evidence="3" key="1">
    <citation type="submission" date="2022-11" db="EMBL/GenBank/DDBJ databases">
        <title>Centuries of genome instability and evolution in soft-shell clam transmissible cancer (bioRxiv).</title>
        <authorList>
            <person name="Hart S.F.M."/>
            <person name="Yonemitsu M.A."/>
            <person name="Giersch R.M."/>
            <person name="Beal B.F."/>
            <person name="Arriagada G."/>
            <person name="Davis B.W."/>
            <person name="Ostrander E.A."/>
            <person name="Goff S.P."/>
            <person name="Metzger M.J."/>
        </authorList>
    </citation>
    <scope>NUCLEOTIDE SEQUENCE</scope>
    <source>
        <strain evidence="3">MELC-2E11</strain>
        <tissue evidence="3">Siphon/mantle</tissue>
    </source>
</reference>
<name>A0ABY7EN25_MYAAR</name>
<dbReference type="PANTHER" id="PTHR44051:SF8">
    <property type="entry name" value="GLUTATHIONE S-TRANSFERASE GSTA"/>
    <property type="match status" value="1"/>
</dbReference>
<dbReference type="CDD" id="cd00570">
    <property type="entry name" value="GST_N_family"/>
    <property type="match status" value="1"/>
</dbReference>